<feature type="signal peptide" evidence="1">
    <location>
        <begin position="1"/>
        <end position="20"/>
    </location>
</feature>
<dbReference type="SUPFAM" id="SSF50939">
    <property type="entry name" value="Sialidases"/>
    <property type="match status" value="1"/>
</dbReference>
<evidence type="ECO:0000313" key="3">
    <source>
        <dbReference type="Proteomes" id="UP000756132"/>
    </source>
</evidence>
<dbReference type="AlphaFoldDB" id="A0A9Q8PG31"/>
<dbReference type="KEGG" id="ffu:CLAFUR5_08991"/>
<sequence length="395" mass="42943">MIKSIAVFACALLSTASATAVDLRPRAPAAWSNFNDNGVFYPAENYTSWRTLYARTLQLPDQSILLSWEDYDPNVDIAYWPVYKSTDGSASFKPLSRVQDQVNGWGVWYQPNFYTLPQAIGAYPKGTILIAGASTPRNLSHAYIDVYASTDSGSTWSFVSHVVYGDGPETITNDNKAVWEPFLMVYNNQLVCYYSTQTDPKHAQKLSHKTTSDLRTWSAQPNYGDRPGMTTVAYSPKSKKYVMTFEYCGGPIAGEACCTVTDKHQVSDSPLTFGSEQPAPIIPSNGNLNPNGSPYVVWTANPSSTAGDGVFIANGNSREEVFVNTDAADPNGWKPVNVGQWSAYSRSLRIIDTPQNSAAGGKKKLLIANGGNIGCSGSCYNFVATGLVDIPSYPS</sequence>
<gene>
    <name evidence="2" type="ORF">CLAFUR5_08991</name>
</gene>
<evidence type="ECO:0000313" key="2">
    <source>
        <dbReference type="EMBL" id="UJO21959.1"/>
    </source>
</evidence>
<keyword evidence="1" id="KW-0732">Signal</keyword>
<dbReference type="Gene3D" id="2.120.10.10">
    <property type="match status" value="1"/>
</dbReference>
<keyword evidence="3" id="KW-1185">Reference proteome</keyword>
<dbReference type="Proteomes" id="UP000756132">
    <property type="component" value="Chromosome 9"/>
</dbReference>
<accession>A0A9Q8PG31</accession>
<feature type="chain" id="PRO_5040459312" description="Glycoside hydrolase family 93 protein" evidence="1">
    <location>
        <begin position="21"/>
        <end position="395"/>
    </location>
</feature>
<name>A0A9Q8PG31_PASFU</name>
<dbReference type="PANTHER" id="PTHR38792:SF3">
    <property type="entry name" value="BNR_ASP-BOX REPEAT DOMAIN PROTEIN (AFU_ORTHOLOGUE AFUA_7G06430)-RELATED"/>
    <property type="match status" value="1"/>
</dbReference>
<dbReference type="RefSeq" id="XP_047766325.1">
    <property type="nucleotide sequence ID" value="XM_047908139.1"/>
</dbReference>
<proteinExistence type="predicted"/>
<reference evidence="2" key="1">
    <citation type="submission" date="2021-12" db="EMBL/GenBank/DDBJ databases">
        <authorList>
            <person name="Zaccaron A."/>
            <person name="Stergiopoulos I."/>
        </authorList>
    </citation>
    <scope>NUCLEOTIDE SEQUENCE</scope>
    <source>
        <strain evidence="2">Race5_Kim</strain>
    </source>
</reference>
<reference evidence="2" key="2">
    <citation type="journal article" date="2022" name="Microb. Genom.">
        <title>A chromosome-scale genome assembly of the tomato pathogen Cladosporium fulvum reveals a compartmentalized genome architecture and the presence of a dispensable chromosome.</title>
        <authorList>
            <person name="Zaccaron A.Z."/>
            <person name="Chen L.H."/>
            <person name="Samaras A."/>
            <person name="Stergiopoulos I."/>
        </authorList>
    </citation>
    <scope>NUCLEOTIDE SEQUENCE</scope>
    <source>
        <strain evidence="2">Race5_Kim</strain>
    </source>
</reference>
<dbReference type="EMBL" id="CP090171">
    <property type="protein sequence ID" value="UJO21959.1"/>
    <property type="molecule type" value="Genomic_DNA"/>
</dbReference>
<evidence type="ECO:0008006" key="4">
    <source>
        <dbReference type="Google" id="ProtNLM"/>
    </source>
</evidence>
<organism evidence="2 3">
    <name type="scientific">Passalora fulva</name>
    <name type="common">Tomato leaf mold</name>
    <name type="synonym">Cladosporium fulvum</name>
    <dbReference type="NCBI Taxonomy" id="5499"/>
    <lineage>
        <taxon>Eukaryota</taxon>
        <taxon>Fungi</taxon>
        <taxon>Dikarya</taxon>
        <taxon>Ascomycota</taxon>
        <taxon>Pezizomycotina</taxon>
        <taxon>Dothideomycetes</taxon>
        <taxon>Dothideomycetidae</taxon>
        <taxon>Mycosphaerellales</taxon>
        <taxon>Mycosphaerellaceae</taxon>
        <taxon>Fulvia</taxon>
    </lineage>
</organism>
<evidence type="ECO:0000256" key="1">
    <source>
        <dbReference type="SAM" id="SignalP"/>
    </source>
</evidence>
<dbReference type="OrthoDB" id="2130735at2759"/>
<dbReference type="PANTHER" id="PTHR38792">
    <property type="entry name" value="BNR/ASP-BOX REPEAT DOMAIN PROTEIN (AFU_ORTHOLOGUE AFUA_7G06430)-RELATED"/>
    <property type="match status" value="1"/>
</dbReference>
<protein>
    <recommendedName>
        <fullName evidence="4">Glycoside hydrolase family 93 protein</fullName>
    </recommendedName>
</protein>
<dbReference type="InterPro" id="IPR036278">
    <property type="entry name" value="Sialidase_sf"/>
</dbReference>
<dbReference type="GeneID" id="71988869"/>